<accession>A0A366FBC2</accession>
<name>A0A366FBC2_9HYPH</name>
<comment type="caution">
    <text evidence="3">The sequence shown here is derived from an EMBL/GenBank/DDBJ whole genome shotgun (WGS) entry which is preliminary data.</text>
</comment>
<dbReference type="SMART" id="SM01118">
    <property type="entry name" value="CYTH"/>
    <property type="match status" value="1"/>
</dbReference>
<dbReference type="InterPro" id="IPR038186">
    <property type="entry name" value="CHAD_dom_sf"/>
</dbReference>
<dbReference type="AlphaFoldDB" id="A0A366FBC2"/>
<dbReference type="Gene3D" id="1.40.20.10">
    <property type="entry name" value="CHAD domain"/>
    <property type="match status" value="1"/>
</dbReference>
<dbReference type="EMBL" id="QNRK01000015">
    <property type="protein sequence ID" value="RBP11938.1"/>
    <property type="molecule type" value="Genomic_DNA"/>
</dbReference>
<dbReference type="Pfam" id="PF05235">
    <property type="entry name" value="CHAD"/>
    <property type="match status" value="1"/>
</dbReference>
<feature type="domain" description="CHAD" evidence="2">
    <location>
        <begin position="228"/>
        <end position="513"/>
    </location>
</feature>
<dbReference type="GO" id="GO:0050355">
    <property type="term" value="F:inorganic triphosphate phosphatase activity"/>
    <property type="evidence" value="ECO:0007669"/>
    <property type="project" value="InterPro"/>
</dbReference>
<dbReference type="Proteomes" id="UP000253529">
    <property type="component" value="Unassembled WGS sequence"/>
</dbReference>
<dbReference type="Pfam" id="PF01928">
    <property type="entry name" value="CYTH"/>
    <property type="match status" value="1"/>
</dbReference>
<feature type="domain" description="CYTH" evidence="1">
    <location>
        <begin position="14"/>
        <end position="213"/>
    </location>
</feature>
<evidence type="ECO:0000313" key="4">
    <source>
        <dbReference type="Proteomes" id="UP000253529"/>
    </source>
</evidence>
<evidence type="ECO:0000259" key="1">
    <source>
        <dbReference type="PROSITE" id="PS51707"/>
    </source>
</evidence>
<evidence type="ECO:0000259" key="2">
    <source>
        <dbReference type="PROSITE" id="PS51708"/>
    </source>
</evidence>
<reference evidence="3 4" key="1">
    <citation type="submission" date="2018-06" db="EMBL/GenBank/DDBJ databases">
        <title>Genomic Encyclopedia of Type Strains, Phase IV (KMG-IV): sequencing the most valuable type-strain genomes for metagenomic binning, comparative biology and taxonomic classification.</title>
        <authorList>
            <person name="Goeker M."/>
        </authorList>
    </citation>
    <scope>NUCLEOTIDE SEQUENCE [LARGE SCALE GENOMIC DNA]</scope>
    <source>
        <strain evidence="3 4">DSM 24875</strain>
    </source>
</reference>
<dbReference type="InterPro" id="IPR033469">
    <property type="entry name" value="CYTH-like_dom_sf"/>
</dbReference>
<sequence length="529" mass="57081">MTRDRHAQDEDPAGSERELKFLADAETLRRVLAAPTFGGGEPSPAWRKLRTVYFDTDAGDLSRARVALRVRHSDDGRVMGLKRASADGGAFEREETEVAVASAEPDLSLFPKALARDIARLTGGAPLAPRFGSDIARATRTVAKDGAEVEIAFDDGFLFAGERRAPTQEIELELKSGPPSVLFDLGLDLVEAFPVRLGVQSKAERAHALLDPRPPQPVHANEPALRAGMSLDRAVAVVLHNCLGHILGNLPALEGGDRVEAVHQMRVGVRRLRSAMDLFGEAFPSAGLDALRAEARRIGTALGGARDWDVFVGRLRTGALARFSSEPGFDSLIAAAEAKAAAGHSAVVRLVDDKTIARFALAVERLAAARAWRDGCGADALAALDGPVEAFAAGSLDRLDRKLRKRGRRFQSLAPEARHRLRIAVKHMRYATEFFGALFDADEAERFAGKACALQDALGDLNDAAIALRLVEELAPRRAAGFARASGLVAGWCARESEGDADALGRDWRRLVKTSSSWRKVYERQAESV</sequence>
<dbReference type="PROSITE" id="PS51708">
    <property type="entry name" value="CHAD"/>
    <property type="match status" value="1"/>
</dbReference>
<gene>
    <name evidence="3" type="ORF">DFR50_11545</name>
</gene>
<dbReference type="PROSITE" id="PS51707">
    <property type="entry name" value="CYTH"/>
    <property type="match status" value="1"/>
</dbReference>
<protein>
    <submittedName>
        <fullName evidence="3">Inorganic triphosphatase YgiF</fullName>
    </submittedName>
</protein>
<dbReference type="GO" id="GO:0046872">
    <property type="term" value="F:metal ion binding"/>
    <property type="evidence" value="ECO:0007669"/>
    <property type="project" value="TreeGrafter"/>
</dbReference>
<dbReference type="PANTHER" id="PTHR39569">
    <property type="entry name" value="INORGANIC TRIPHOSPHATASE"/>
    <property type="match status" value="1"/>
</dbReference>
<keyword evidence="4" id="KW-1185">Reference proteome</keyword>
<dbReference type="SMART" id="SM00880">
    <property type="entry name" value="CHAD"/>
    <property type="match status" value="1"/>
</dbReference>
<dbReference type="InterPro" id="IPR023577">
    <property type="entry name" value="CYTH_domain"/>
</dbReference>
<dbReference type="PANTHER" id="PTHR39569:SF1">
    <property type="entry name" value="INORGANIC TRIPHOSPHATASE"/>
    <property type="match status" value="1"/>
</dbReference>
<organism evidence="3 4">
    <name type="scientific">Roseiarcus fermentans</name>
    <dbReference type="NCBI Taxonomy" id="1473586"/>
    <lineage>
        <taxon>Bacteria</taxon>
        <taxon>Pseudomonadati</taxon>
        <taxon>Pseudomonadota</taxon>
        <taxon>Alphaproteobacteria</taxon>
        <taxon>Hyphomicrobiales</taxon>
        <taxon>Roseiarcaceae</taxon>
        <taxon>Roseiarcus</taxon>
    </lineage>
</organism>
<dbReference type="CDD" id="cd07756">
    <property type="entry name" value="CYTH-like_Pase_CHAD"/>
    <property type="match status" value="1"/>
</dbReference>
<dbReference type="InterPro" id="IPR039013">
    <property type="entry name" value="YgiF"/>
</dbReference>
<dbReference type="SUPFAM" id="SSF55154">
    <property type="entry name" value="CYTH-like phosphatases"/>
    <property type="match status" value="1"/>
</dbReference>
<dbReference type="InterPro" id="IPR007899">
    <property type="entry name" value="CHAD_dom"/>
</dbReference>
<proteinExistence type="predicted"/>
<evidence type="ECO:0000313" key="3">
    <source>
        <dbReference type="EMBL" id="RBP11938.1"/>
    </source>
</evidence>
<dbReference type="RefSeq" id="WP_170153217.1">
    <property type="nucleotide sequence ID" value="NZ_QNRK01000015.1"/>
</dbReference>
<dbReference type="Gene3D" id="2.40.320.10">
    <property type="entry name" value="Hypothetical Protein Pfu-838710-001"/>
    <property type="match status" value="1"/>
</dbReference>